<dbReference type="PANTHER" id="PTHR10039">
    <property type="entry name" value="AMELOGENIN"/>
    <property type="match status" value="1"/>
</dbReference>
<dbReference type="InterPro" id="IPR027417">
    <property type="entry name" value="P-loop_NTPase"/>
</dbReference>
<dbReference type="eggNOG" id="KOG0266">
    <property type="taxonomic scope" value="Eukaryota"/>
</dbReference>
<feature type="domain" description="NACHT" evidence="4">
    <location>
        <begin position="229"/>
        <end position="373"/>
    </location>
</feature>
<dbReference type="STRING" id="1284197.S8A607"/>
<proteinExistence type="predicted"/>
<feature type="region of interest" description="Disordered" evidence="3">
    <location>
        <begin position="93"/>
        <end position="112"/>
    </location>
</feature>
<dbReference type="OrthoDB" id="674604at2759"/>
<dbReference type="HOGENOM" id="CLU_000288_6_16_1"/>
<gene>
    <name evidence="5" type="ORF">H072_9911</name>
</gene>
<dbReference type="SUPFAM" id="SSF69322">
    <property type="entry name" value="Tricorn protease domain 2"/>
    <property type="match status" value="1"/>
</dbReference>
<dbReference type="PROSITE" id="PS50082">
    <property type="entry name" value="WD_REPEATS_2"/>
    <property type="match status" value="1"/>
</dbReference>
<dbReference type="EMBL" id="AQGS01000867">
    <property type="protein sequence ID" value="EPS36561.1"/>
    <property type="molecule type" value="Genomic_DNA"/>
</dbReference>
<dbReference type="InterPro" id="IPR007111">
    <property type="entry name" value="NACHT_NTPase"/>
</dbReference>
<sequence>MEVVGGIANVIAVVELTAKIAKVCMAYINEVRGAHAEIKALNDKVVQIGIVLTDLDRLLKGPHGDKLKTSQRLRDTLLNCKNELEDLLKKIEFPKPDPTPAQSSVSSATPPKERWKSKFFGGLKRAAADKGISSTKIVRALSWPLEKPEVEKIVSRLMGMEDIIRFALQVDEMQAILEVDTKITLINLPVAEGAAFGWYGDEHEPKCLPNTRQDLLKKIQVWSRSTDKHIFWLSGAAGTGKSTIARTVAERFQQDKLLGASFFFRRNAGERGNAAKFFTTLAYNLMQHIPKIRLHISNAIEKEPDLPRKVLNEQFEKLLLEPLKFAKPIPGTILVIDALDECDNDRDVLVIIKLLGRLKDLDGVDIRLFVTSRRETFINLGFEKISGAYQDLVLHDIEEQKIQHDIKVLIKHEFCRIKEEHAYRDTLPADWPSEDTVEVLVKMASPLFIVAATICRLLDDQESLPESQLEDILKGQQRLLDANPERSLALTYAQVFNQRLKNKTRAQIKTLIAEFKQIIGTIVCLEIPLSRRSLSNLIALREEQIRCRLDAFHSILNIPKEPDLPIKTFHLSFREYLLDPATKLESQFWLDEREIHKSITNYCLDLMQKHLKKNICHLPSPGYSTHDISKSLVNNFIPPELQYACQYWVRHLMKSQEPLTDQHASYTFLQGNLLEWLEATLLLGIYHENIDNFTALEASVLVERGVQFDLFLKDAKRFIQFSNHIVTVSPLQLYSSALLFSPENSIIRSLFSKNLDWVKVAPKLPKGWGFCLNTIKFHPSAVTAIAFANHAPYVVTLCFEAVICWDTNTGFQKQTLEHADKYSTVGIIESLSGALISLGSSDGHGIDIWDTTSDTVTREIALEGNRAHAVLPTKDGAYILSGGNNMAIDVWSTKSWDRIWSFVGHTGPIREIQCSRNCQLVASSSYEDGVKIWDIETRSLLISFAQNAFARPSSLSFSSSSKLLACRDTNNHVAVLKVSPENPEIIWRHSLPPGPSSVPYVGFFGENILVTSTIRDFDIWDICSDRHLRKIDAHKHRMFQTAVCTHSPTLLTTGLEGIKIWDLSSKGLLENNSTTQNPNRVACIAVSSNRELVISATQPIPLATLWRITSSGLDLLANLTPPEAPGDLVSMLADSVAFSSDSTLCVVTYTSVFHPYVYVYDVKTGDLLYRYSNGESEEEFEGRLTAAFSPNNRLLSMVDFCKTKIFNADTGTTMKLSAPDNLLPNDSIHYTAFSVDSQFLAIVWCEPDLELRPRLDVEIWCATRLKRLKTIKISQWQESLSSLIDGNLLLEIEIEGVPVFFNISEFSFHEYNIFKKKHIGQRGIYLDLGWVFQDGEKILFVPSEFQPNNGSCIEIWGNNMVIGHSDEVSLIKLGRCETIDPSHR</sequence>
<dbReference type="PANTHER" id="PTHR10039:SF17">
    <property type="entry name" value="FUNGAL STAND N-TERMINAL GOODBYE DOMAIN-CONTAINING PROTEIN-RELATED"/>
    <property type="match status" value="1"/>
</dbReference>
<dbReference type="InterPro" id="IPR001680">
    <property type="entry name" value="WD40_rpt"/>
</dbReference>
<dbReference type="Proteomes" id="UP000015100">
    <property type="component" value="Unassembled WGS sequence"/>
</dbReference>
<dbReference type="SMART" id="SM00320">
    <property type="entry name" value="WD40"/>
    <property type="match status" value="4"/>
</dbReference>
<dbReference type="PROSITE" id="PS50294">
    <property type="entry name" value="WD_REPEATS_REGION"/>
    <property type="match status" value="1"/>
</dbReference>
<evidence type="ECO:0000313" key="5">
    <source>
        <dbReference type="EMBL" id="EPS36561.1"/>
    </source>
</evidence>
<keyword evidence="6" id="KW-1185">Reference proteome</keyword>
<accession>S8A607</accession>
<evidence type="ECO:0000256" key="2">
    <source>
        <dbReference type="PROSITE-ProRule" id="PRU00221"/>
    </source>
</evidence>
<evidence type="ECO:0000256" key="3">
    <source>
        <dbReference type="SAM" id="MobiDB-lite"/>
    </source>
</evidence>
<keyword evidence="2" id="KW-0853">WD repeat</keyword>
<dbReference type="InterPro" id="IPR015943">
    <property type="entry name" value="WD40/YVTN_repeat-like_dom_sf"/>
</dbReference>
<dbReference type="InterPro" id="IPR056884">
    <property type="entry name" value="NPHP3-like_N"/>
</dbReference>
<dbReference type="PROSITE" id="PS50837">
    <property type="entry name" value="NACHT"/>
    <property type="match status" value="1"/>
</dbReference>
<organism evidence="5 6">
    <name type="scientific">Dactylellina haptotyla (strain CBS 200.50)</name>
    <name type="common">Nematode-trapping fungus</name>
    <name type="synonym">Monacrosporium haptotylum</name>
    <dbReference type="NCBI Taxonomy" id="1284197"/>
    <lineage>
        <taxon>Eukaryota</taxon>
        <taxon>Fungi</taxon>
        <taxon>Dikarya</taxon>
        <taxon>Ascomycota</taxon>
        <taxon>Pezizomycotina</taxon>
        <taxon>Orbiliomycetes</taxon>
        <taxon>Orbiliales</taxon>
        <taxon>Orbiliaceae</taxon>
        <taxon>Dactylellina</taxon>
    </lineage>
</organism>
<reference evidence="6" key="2">
    <citation type="submission" date="2013-04" db="EMBL/GenBank/DDBJ databases">
        <title>Genomic mechanisms accounting for the adaptation to parasitism in nematode-trapping fungi.</title>
        <authorList>
            <person name="Ahren D.G."/>
        </authorList>
    </citation>
    <scope>NUCLEOTIDE SEQUENCE [LARGE SCALE GENOMIC DNA]</scope>
    <source>
        <strain evidence="6">CBS 200.50</strain>
    </source>
</reference>
<name>S8A607_DACHA</name>
<dbReference type="InterPro" id="IPR036322">
    <property type="entry name" value="WD40_repeat_dom_sf"/>
</dbReference>
<protein>
    <recommendedName>
        <fullName evidence="4">NACHT domain-containing protein</fullName>
    </recommendedName>
</protein>
<reference evidence="5 6" key="1">
    <citation type="journal article" date="2013" name="PLoS Genet.">
        <title>Genomic mechanisms accounting for the adaptation to parasitism in nematode-trapping fungi.</title>
        <authorList>
            <person name="Meerupati T."/>
            <person name="Andersson K.M."/>
            <person name="Friman E."/>
            <person name="Kumar D."/>
            <person name="Tunlid A."/>
            <person name="Ahren D."/>
        </authorList>
    </citation>
    <scope>NUCLEOTIDE SEQUENCE [LARGE SCALE GENOMIC DNA]</scope>
    <source>
        <strain evidence="5 6">CBS 200.50</strain>
    </source>
</reference>
<keyword evidence="1" id="KW-0677">Repeat</keyword>
<dbReference type="SUPFAM" id="SSF52540">
    <property type="entry name" value="P-loop containing nucleoside triphosphate hydrolases"/>
    <property type="match status" value="1"/>
</dbReference>
<evidence type="ECO:0000256" key="1">
    <source>
        <dbReference type="ARBA" id="ARBA00022737"/>
    </source>
</evidence>
<dbReference type="Pfam" id="PF00400">
    <property type="entry name" value="WD40"/>
    <property type="match status" value="1"/>
</dbReference>
<evidence type="ECO:0000259" key="4">
    <source>
        <dbReference type="PROSITE" id="PS50837"/>
    </source>
</evidence>
<dbReference type="OMA" id="NMEDETI"/>
<feature type="compositionally biased region" description="Polar residues" evidence="3">
    <location>
        <begin position="100"/>
        <end position="109"/>
    </location>
</feature>
<feature type="repeat" description="WD" evidence="2">
    <location>
        <begin position="902"/>
        <end position="943"/>
    </location>
</feature>
<dbReference type="SUPFAM" id="SSF50978">
    <property type="entry name" value="WD40 repeat-like"/>
    <property type="match status" value="1"/>
</dbReference>
<dbReference type="Gene3D" id="3.40.50.300">
    <property type="entry name" value="P-loop containing nucleotide triphosphate hydrolases"/>
    <property type="match status" value="1"/>
</dbReference>
<dbReference type="Pfam" id="PF24883">
    <property type="entry name" value="NPHP3_N"/>
    <property type="match status" value="1"/>
</dbReference>
<evidence type="ECO:0000313" key="6">
    <source>
        <dbReference type="Proteomes" id="UP000015100"/>
    </source>
</evidence>
<dbReference type="Gene3D" id="2.130.10.10">
    <property type="entry name" value="YVTN repeat-like/Quinoprotein amine dehydrogenase"/>
    <property type="match status" value="2"/>
</dbReference>
<comment type="caution">
    <text evidence="5">The sequence shown here is derived from an EMBL/GenBank/DDBJ whole genome shotgun (WGS) entry which is preliminary data.</text>
</comment>